<keyword evidence="3" id="KW-1185">Reference proteome</keyword>
<sequence length="299" mass="32850">MKAWRRGAAALLAAAAVTGMVPVVASAAETGGRVVKAWFSNDIYLVPSTDVGWNDPYKQPRRLSYEEWAALGSPTPEVLEAHYAALPHSTTVYGYVFEPNPYDAQLTWDDVLQVEALSFAQWDSVGRPQPVVDLTFCEAAYCHLHKWASGDQVFLQEQRNSSAGFRQISYGEWAQLGFQAVVNQGVGFYKMPFSDTIFTLEAKYLDPATPVPAGYFFGCNGQSYEWWRYYGFPPPQVLTRPTAADRYTRVATRSDIWYSGPAGAQKLTLAGWQSVGSPAPIVDGGTITSNCSQTSPPSS</sequence>
<evidence type="ECO:0000313" key="2">
    <source>
        <dbReference type="EMBL" id="MCF4120387.1"/>
    </source>
</evidence>
<dbReference type="Proteomes" id="UP001165405">
    <property type="component" value="Unassembled WGS sequence"/>
</dbReference>
<comment type="caution">
    <text evidence="2">The sequence shown here is derived from an EMBL/GenBank/DDBJ whole genome shotgun (WGS) entry which is preliminary data.</text>
</comment>
<dbReference type="EMBL" id="JAKGSG010000020">
    <property type="protein sequence ID" value="MCF4120387.1"/>
    <property type="molecule type" value="Genomic_DNA"/>
</dbReference>
<feature type="signal peptide" evidence="1">
    <location>
        <begin position="1"/>
        <end position="27"/>
    </location>
</feature>
<dbReference type="RefSeq" id="WP_236088157.1">
    <property type="nucleotide sequence ID" value="NZ_JAKGSG010000020.1"/>
</dbReference>
<keyword evidence="1" id="KW-0732">Signal</keyword>
<evidence type="ECO:0000313" key="3">
    <source>
        <dbReference type="Proteomes" id="UP001165405"/>
    </source>
</evidence>
<proteinExistence type="predicted"/>
<accession>A0AA41QE01</accession>
<organism evidence="2 3">
    <name type="scientific">Antribacter soli</name>
    <dbReference type="NCBI Taxonomy" id="2910976"/>
    <lineage>
        <taxon>Bacteria</taxon>
        <taxon>Bacillati</taxon>
        <taxon>Actinomycetota</taxon>
        <taxon>Actinomycetes</taxon>
        <taxon>Micrococcales</taxon>
        <taxon>Promicromonosporaceae</taxon>
        <taxon>Antribacter</taxon>
    </lineage>
</organism>
<dbReference type="AlphaFoldDB" id="A0AA41QE01"/>
<protein>
    <submittedName>
        <fullName evidence="2">Uncharacterized protein</fullName>
    </submittedName>
</protein>
<gene>
    <name evidence="2" type="ORF">L1785_05290</name>
</gene>
<name>A0AA41QE01_9MICO</name>
<reference evidence="2" key="1">
    <citation type="submission" date="2022-01" db="EMBL/GenBank/DDBJ databases">
        <title>Antribacter sp. nov., isolated from Guizhou of China.</title>
        <authorList>
            <person name="Chengliang C."/>
            <person name="Ya Z."/>
        </authorList>
    </citation>
    <scope>NUCLEOTIDE SEQUENCE</scope>
    <source>
        <strain evidence="2">KLBMP 9083</strain>
    </source>
</reference>
<feature type="chain" id="PRO_5041339820" evidence="1">
    <location>
        <begin position="28"/>
        <end position="299"/>
    </location>
</feature>
<evidence type="ECO:0000256" key="1">
    <source>
        <dbReference type="SAM" id="SignalP"/>
    </source>
</evidence>